<evidence type="ECO:0000313" key="4">
    <source>
        <dbReference type="EMBL" id="EGG15474.1"/>
    </source>
</evidence>
<dbReference type="GeneID" id="14867304"/>
<keyword evidence="2" id="KW-0698">rRNA processing</keyword>
<evidence type="ECO:0000256" key="1">
    <source>
        <dbReference type="ARBA" id="ARBA00006524"/>
    </source>
</evidence>
<gene>
    <name evidence="4" type="ORF">DFA_10313</name>
</gene>
<accession>F4Q9V5</accession>
<dbReference type="Proteomes" id="UP000007797">
    <property type="component" value="Unassembled WGS sequence"/>
</dbReference>
<keyword evidence="5" id="KW-1185">Reference proteome</keyword>
<dbReference type="InterPro" id="IPR019398">
    <property type="entry name" value="Pre-rRNA_process_TSR2"/>
</dbReference>
<dbReference type="KEGG" id="dfa:DFA_10313"/>
<organism evidence="4 5">
    <name type="scientific">Cavenderia fasciculata</name>
    <name type="common">Slime mold</name>
    <name type="synonym">Dictyostelium fasciculatum</name>
    <dbReference type="NCBI Taxonomy" id="261658"/>
    <lineage>
        <taxon>Eukaryota</taxon>
        <taxon>Amoebozoa</taxon>
        <taxon>Evosea</taxon>
        <taxon>Eumycetozoa</taxon>
        <taxon>Dictyostelia</taxon>
        <taxon>Acytosteliales</taxon>
        <taxon>Cavenderiaceae</taxon>
        <taxon>Cavenderia</taxon>
    </lineage>
</organism>
<dbReference type="STRING" id="1054147.F4Q9V5"/>
<feature type="region of interest" description="Disordered" evidence="3">
    <location>
        <begin position="134"/>
        <end position="191"/>
    </location>
</feature>
<name>F4Q9V5_CACFS</name>
<evidence type="ECO:0008006" key="6">
    <source>
        <dbReference type="Google" id="ProtNLM"/>
    </source>
</evidence>
<feature type="compositionally biased region" description="Low complexity" evidence="3">
    <location>
        <begin position="161"/>
        <end position="171"/>
    </location>
</feature>
<feature type="compositionally biased region" description="Acidic residues" evidence="3">
    <location>
        <begin position="138"/>
        <end position="160"/>
    </location>
</feature>
<dbReference type="Pfam" id="PF10273">
    <property type="entry name" value="WGG"/>
    <property type="match status" value="1"/>
</dbReference>
<comment type="similarity">
    <text evidence="1">Belongs to the TSR2 family.</text>
</comment>
<dbReference type="PANTHER" id="PTHR21250">
    <property type="entry name" value="PRE-RRNA-PROCESSING PROTEIN TSR2 HOMOLOG"/>
    <property type="match status" value="1"/>
</dbReference>
<sequence length="191" mass="21483">MEGQQQPIQHQPTNEEIWTIFDEAVARIFKQWTALQLAVENQWGGFGSSSKAEEMRQDVLDLFLMGKPVHTDMIAPILEDCLSQELNTVAEDQSCGEVAELVVQAFNLCVRGQFAQVVQLIGPEMGSAVDRCIKPMNDDDSDEDIDGDGDDSMMEDDSDMTENNNDNNNDNNNRKKNEPDEDGWVTVGRRR</sequence>
<dbReference type="OMA" id="MALENEW"/>
<dbReference type="OrthoDB" id="263560at2759"/>
<reference evidence="5" key="1">
    <citation type="journal article" date="2011" name="Genome Res.">
        <title>Phylogeny-wide analysis of social amoeba genomes highlights ancient origins for complex intercellular communication.</title>
        <authorList>
            <person name="Heidel A.J."/>
            <person name="Lawal H.M."/>
            <person name="Felder M."/>
            <person name="Schilde C."/>
            <person name="Helps N.R."/>
            <person name="Tunggal B."/>
            <person name="Rivero F."/>
            <person name="John U."/>
            <person name="Schleicher M."/>
            <person name="Eichinger L."/>
            <person name="Platzer M."/>
            <person name="Noegel A.A."/>
            <person name="Schaap P."/>
            <person name="Gloeckner G."/>
        </authorList>
    </citation>
    <scope>NUCLEOTIDE SEQUENCE [LARGE SCALE GENOMIC DNA]</scope>
    <source>
        <strain evidence="5">SH3</strain>
    </source>
</reference>
<dbReference type="GO" id="GO:0006364">
    <property type="term" value="P:rRNA processing"/>
    <property type="evidence" value="ECO:0007669"/>
    <property type="project" value="UniProtKB-KW"/>
</dbReference>
<evidence type="ECO:0000313" key="5">
    <source>
        <dbReference type="Proteomes" id="UP000007797"/>
    </source>
</evidence>
<protein>
    <recommendedName>
        <fullName evidence="6">Pre-rRNA-processing protein TSR2 homolog</fullName>
    </recommendedName>
</protein>
<dbReference type="RefSeq" id="XP_004354216.1">
    <property type="nucleotide sequence ID" value="XM_004354164.1"/>
</dbReference>
<evidence type="ECO:0000256" key="2">
    <source>
        <dbReference type="ARBA" id="ARBA00022552"/>
    </source>
</evidence>
<proteinExistence type="inferred from homology"/>
<evidence type="ECO:0000256" key="3">
    <source>
        <dbReference type="SAM" id="MobiDB-lite"/>
    </source>
</evidence>
<dbReference type="AlphaFoldDB" id="F4Q9V5"/>
<dbReference type="EMBL" id="GL883026">
    <property type="protein sequence ID" value="EGG15474.1"/>
    <property type="molecule type" value="Genomic_DNA"/>
</dbReference>